<dbReference type="InterPro" id="IPR036390">
    <property type="entry name" value="WH_DNA-bd_sf"/>
</dbReference>
<dbReference type="InterPro" id="IPR036388">
    <property type="entry name" value="WH-like_DNA-bd_sf"/>
</dbReference>
<evidence type="ECO:0000259" key="4">
    <source>
        <dbReference type="PROSITE" id="PS50995"/>
    </source>
</evidence>
<dbReference type="InterPro" id="IPR052067">
    <property type="entry name" value="Metal_resp_HTH_trans_reg"/>
</dbReference>
<dbReference type="PANTHER" id="PTHR35790">
    <property type="entry name" value="HTH-TYPE TRANSCRIPTIONAL REGULATOR PCHR"/>
    <property type="match status" value="1"/>
</dbReference>
<dbReference type="InterPro" id="IPR000835">
    <property type="entry name" value="HTH_MarR-typ"/>
</dbReference>
<sequence>MTQAVTRLADFMPYRISITSNAISDLIAREYRSRFGLKIAEWRVMAVLGDVGEATQRELVAATRMDKVAVNRATKALGERALIQRAPNMSDGRSHHLALTDGGKALYAEIMPLALEMEAQVVEVLDPHEQAQFSMLLGKLLARADALADE</sequence>
<keyword evidence="3" id="KW-0804">Transcription</keyword>
<evidence type="ECO:0000256" key="3">
    <source>
        <dbReference type="ARBA" id="ARBA00023163"/>
    </source>
</evidence>
<dbReference type="SUPFAM" id="SSF46785">
    <property type="entry name" value="Winged helix' DNA-binding domain"/>
    <property type="match status" value="1"/>
</dbReference>
<protein>
    <submittedName>
        <fullName evidence="5">Transcriptional regulator</fullName>
    </submittedName>
</protein>
<dbReference type="Gene3D" id="1.10.10.10">
    <property type="entry name" value="Winged helix-like DNA-binding domain superfamily/Winged helix DNA-binding domain"/>
    <property type="match status" value="1"/>
</dbReference>
<organism evidence="5 6">
    <name type="scientific">Blastomonas aquatica</name>
    <dbReference type="NCBI Taxonomy" id="1510276"/>
    <lineage>
        <taxon>Bacteria</taxon>
        <taxon>Pseudomonadati</taxon>
        <taxon>Pseudomonadota</taxon>
        <taxon>Alphaproteobacteria</taxon>
        <taxon>Sphingomonadales</taxon>
        <taxon>Sphingomonadaceae</taxon>
        <taxon>Blastomonas</taxon>
    </lineage>
</organism>
<evidence type="ECO:0000313" key="5">
    <source>
        <dbReference type="EMBL" id="GGB67328.1"/>
    </source>
</evidence>
<proteinExistence type="predicted"/>
<dbReference type="Pfam" id="PF12802">
    <property type="entry name" value="MarR_2"/>
    <property type="match status" value="1"/>
</dbReference>
<gene>
    <name evidence="5" type="ORF">GCM10010833_23190</name>
</gene>
<keyword evidence="2" id="KW-0238">DNA-binding</keyword>
<keyword evidence="6" id="KW-1185">Reference proteome</keyword>
<dbReference type="RefSeq" id="WP_188514534.1">
    <property type="nucleotide sequence ID" value="NZ_BMGD01000003.1"/>
</dbReference>
<reference evidence="6" key="1">
    <citation type="journal article" date="2019" name="Int. J. Syst. Evol. Microbiol.">
        <title>The Global Catalogue of Microorganisms (GCM) 10K type strain sequencing project: providing services to taxonomists for standard genome sequencing and annotation.</title>
        <authorList>
            <consortium name="The Broad Institute Genomics Platform"/>
            <consortium name="The Broad Institute Genome Sequencing Center for Infectious Disease"/>
            <person name="Wu L."/>
            <person name="Ma J."/>
        </authorList>
    </citation>
    <scope>NUCLEOTIDE SEQUENCE [LARGE SCALE GENOMIC DNA]</scope>
    <source>
        <strain evidence="6">CGMCC 1.12851</strain>
    </source>
</reference>
<accession>A0ABQ1JF46</accession>
<dbReference type="Proteomes" id="UP000614261">
    <property type="component" value="Unassembled WGS sequence"/>
</dbReference>
<dbReference type="PANTHER" id="PTHR35790:SF4">
    <property type="entry name" value="HTH-TYPE TRANSCRIPTIONAL REGULATOR PCHR"/>
    <property type="match status" value="1"/>
</dbReference>
<dbReference type="PRINTS" id="PR00598">
    <property type="entry name" value="HTHMARR"/>
</dbReference>
<keyword evidence="1" id="KW-0805">Transcription regulation</keyword>
<feature type="domain" description="HTH marR-type" evidence="4">
    <location>
        <begin position="1"/>
        <end position="142"/>
    </location>
</feature>
<evidence type="ECO:0000256" key="1">
    <source>
        <dbReference type="ARBA" id="ARBA00023015"/>
    </source>
</evidence>
<dbReference type="EMBL" id="BMGD01000003">
    <property type="protein sequence ID" value="GGB67328.1"/>
    <property type="molecule type" value="Genomic_DNA"/>
</dbReference>
<name>A0ABQ1JF46_9SPHN</name>
<evidence type="ECO:0000256" key="2">
    <source>
        <dbReference type="ARBA" id="ARBA00023125"/>
    </source>
</evidence>
<dbReference type="PROSITE" id="PS50995">
    <property type="entry name" value="HTH_MARR_2"/>
    <property type="match status" value="1"/>
</dbReference>
<evidence type="ECO:0000313" key="6">
    <source>
        <dbReference type="Proteomes" id="UP000614261"/>
    </source>
</evidence>
<comment type="caution">
    <text evidence="5">The sequence shown here is derived from an EMBL/GenBank/DDBJ whole genome shotgun (WGS) entry which is preliminary data.</text>
</comment>
<dbReference type="SMART" id="SM00347">
    <property type="entry name" value="HTH_MARR"/>
    <property type="match status" value="1"/>
</dbReference>